<dbReference type="AlphaFoldDB" id="A0A0H1RAT4"/>
<protein>
    <submittedName>
        <fullName evidence="1">Polyhydroxyalkanoic acid synthase</fullName>
    </submittedName>
</protein>
<sequence>MSKPLVVSIPHNLGKAEALRRLQGGMSSLKSQFGDKIASIDESWAGDRMDFRVGAMGQNVNGNVQVMEEQVRVEVQLPWILAMVAEKAKTFIQKQGTLMLEKK</sequence>
<dbReference type="Proteomes" id="UP000035489">
    <property type="component" value="Unassembled WGS sequence"/>
</dbReference>
<evidence type="ECO:0000313" key="1">
    <source>
        <dbReference type="EMBL" id="KLK91966.1"/>
    </source>
</evidence>
<dbReference type="PATRIC" id="fig|1225564.3.peg.4321"/>
<organism evidence="1 2">
    <name type="scientific">Microvirga vignae</name>
    <dbReference type="NCBI Taxonomy" id="1225564"/>
    <lineage>
        <taxon>Bacteria</taxon>
        <taxon>Pseudomonadati</taxon>
        <taxon>Pseudomonadota</taxon>
        <taxon>Alphaproteobacteria</taxon>
        <taxon>Hyphomicrobiales</taxon>
        <taxon>Methylobacteriaceae</taxon>
        <taxon>Microvirga</taxon>
    </lineage>
</organism>
<accession>A0A0H1RAT4</accession>
<name>A0A0H1RAT4_9HYPH</name>
<keyword evidence="2" id="KW-1185">Reference proteome</keyword>
<dbReference type="Pfam" id="PF09650">
    <property type="entry name" value="PHA_gran_rgn"/>
    <property type="match status" value="1"/>
</dbReference>
<gene>
    <name evidence="1" type="ORF">AA309_16140</name>
</gene>
<comment type="caution">
    <text evidence="1">The sequence shown here is derived from an EMBL/GenBank/DDBJ whole genome shotgun (WGS) entry which is preliminary data.</text>
</comment>
<dbReference type="STRING" id="1225564.AA309_16140"/>
<dbReference type="InterPro" id="IPR013433">
    <property type="entry name" value="PHA_gran_rgn"/>
</dbReference>
<dbReference type="EMBL" id="LCYG01000042">
    <property type="protein sequence ID" value="KLK91966.1"/>
    <property type="molecule type" value="Genomic_DNA"/>
</dbReference>
<evidence type="ECO:0000313" key="2">
    <source>
        <dbReference type="Proteomes" id="UP000035489"/>
    </source>
</evidence>
<reference evidence="1 2" key="1">
    <citation type="submission" date="2015-05" db="EMBL/GenBank/DDBJ databases">
        <title>Draft genome sequence of Microvirga vignae strain BR3299, a novel nitrogen fixing bacteria isolated from Brazil semi-aired region.</title>
        <authorList>
            <person name="Zilli J.E."/>
            <person name="Passos S.R."/>
            <person name="Leite J."/>
            <person name="Baldani J.I."/>
            <person name="Xavier G.R."/>
            <person name="Rumjaneck N.G."/>
            <person name="Simoes-Araujo J.L."/>
        </authorList>
    </citation>
    <scope>NUCLEOTIDE SEQUENCE [LARGE SCALE GENOMIC DNA]</scope>
    <source>
        <strain evidence="1 2">BR3299</strain>
    </source>
</reference>
<dbReference type="OrthoDB" id="8853368at2"/>
<proteinExistence type="predicted"/>
<dbReference type="RefSeq" id="WP_047190053.1">
    <property type="nucleotide sequence ID" value="NZ_LCYG01000042.1"/>
</dbReference>